<gene>
    <name evidence="3" type="ORF">EG328_005952</name>
</gene>
<evidence type="ECO:0000259" key="2">
    <source>
        <dbReference type="Pfam" id="PF24864"/>
    </source>
</evidence>
<dbReference type="PANTHER" id="PTHR42085">
    <property type="entry name" value="F-BOX DOMAIN-CONTAINING PROTEIN"/>
    <property type="match status" value="1"/>
</dbReference>
<accession>A0A8H3UJU6</accession>
<evidence type="ECO:0000313" key="3">
    <source>
        <dbReference type="EMBL" id="KAE9970980.1"/>
    </source>
</evidence>
<evidence type="ECO:0000256" key="1">
    <source>
        <dbReference type="SAM" id="MobiDB-lite"/>
    </source>
</evidence>
<proteinExistence type="predicted"/>
<feature type="region of interest" description="Disordered" evidence="1">
    <location>
        <begin position="1"/>
        <end position="56"/>
    </location>
</feature>
<organism evidence="3 4">
    <name type="scientific">Venturia inaequalis</name>
    <name type="common">Apple scab fungus</name>
    <dbReference type="NCBI Taxonomy" id="5025"/>
    <lineage>
        <taxon>Eukaryota</taxon>
        <taxon>Fungi</taxon>
        <taxon>Dikarya</taxon>
        <taxon>Ascomycota</taxon>
        <taxon>Pezizomycotina</taxon>
        <taxon>Dothideomycetes</taxon>
        <taxon>Pleosporomycetidae</taxon>
        <taxon>Venturiales</taxon>
        <taxon>Venturiaceae</taxon>
        <taxon>Venturia</taxon>
    </lineage>
</organism>
<dbReference type="Pfam" id="PF24864">
    <property type="entry name" value="DUF7730"/>
    <property type="match status" value="1"/>
</dbReference>
<dbReference type="AlphaFoldDB" id="A0A8H3UJU6"/>
<dbReference type="EMBL" id="WNWS01000313">
    <property type="protein sequence ID" value="KAE9970980.1"/>
    <property type="molecule type" value="Genomic_DNA"/>
</dbReference>
<name>A0A8H3UJU6_VENIN</name>
<sequence>MKQKHNLMPKDEHGRSKKRKKTEVLEGSEQNSQEWDKSREAPSNGIGNSDFQAGNDIDQPIEVITKREPSNYLAQSEATVGDQLAVGSVTPTVTTKANVKPKLTFMSLPLELRRQIYGYCLIKLEPIPVHRLKRWTYAFTAGSEDGSLQPGEIGGEKSRKLEPFVRNDKREDELADAREWGLRVSTNGQNKSLLLVSRQIGEEALQVLYGDNQFFYAVGPRYQQHPNHSNLTSSFSVSNLKSIRKLHLSLQFHGYFRYDVMEPTGLEMTRYKVGKSQAVLWAPILNGLTKMMLVVKYPWRNRRRDMPWIPPLETRQQNHLAWLETTLKFLKEHVSNDLKFDIDFGDRAEVRTVIDKCLLGRYSLVQTVSGDKFFDRNQPINASL</sequence>
<dbReference type="InterPro" id="IPR038883">
    <property type="entry name" value="AN11006-like"/>
</dbReference>
<reference evidence="3 4" key="1">
    <citation type="submission" date="2018-12" db="EMBL/GenBank/DDBJ databases">
        <title>Venturia inaequalis Genome Resource.</title>
        <authorList>
            <person name="Lichtner F.J."/>
        </authorList>
    </citation>
    <scope>NUCLEOTIDE SEQUENCE [LARGE SCALE GENOMIC DNA]</scope>
    <source>
        <strain evidence="3 4">120213</strain>
    </source>
</reference>
<protein>
    <recommendedName>
        <fullName evidence="2">DUF7730 domain-containing protein</fullName>
    </recommendedName>
</protein>
<dbReference type="PANTHER" id="PTHR42085:SF2">
    <property type="entry name" value="F-BOX DOMAIN-CONTAINING PROTEIN"/>
    <property type="match status" value="1"/>
</dbReference>
<comment type="caution">
    <text evidence="3">The sequence shown here is derived from an EMBL/GenBank/DDBJ whole genome shotgun (WGS) entry which is preliminary data.</text>
</comment>
<feature type="domain" description="DUF7730" evidence="2">
    <location>
        <begin position="105"/>
        <end position="258"/>
    </location>
</feature>
<dbReference type="Proteomes" id="UP000447873">
    <property type="component" value="Unassembled WGS sequence"/>
</dbReference>
<evidence type="ECO:0000313" key="4">
    <source>
        <dbReference type="Proteomes" id="UP000447873"/>
    </source>
</evidence>
<dbReference type="InterPro" id="IPR056632">
    <property type="entry name" value="DUF7730"/>
</dbReference>